<dbReference type="eggNOG" id="COG0240">
    <property type="taxonomic scope" value="Bacteria"/>
</dbReference>
<dbReference type="GO" id="GO:0016616">
    <property type="term" value="F:oxidoreductase activity, acting on the CH-OH group of donors, NAD or NADP as acceptor"/>
    <property type="evidence" value="ECO:0007669"/>
    <property type="project" value="InterPro"/>
</dbReference>
<reference evidence="4 5" key="1">
    <citation type="journal article" date="2012" name="J. Bacteriol.">
        <title>Complete genome sequence of Nocardia brasiliensis HUJEG-1.</title>
        <authorList>
            <person name="Vera-Cabrera L."/>
            <person name="Ortiz-Lopez R."/>
            <person name="Elizondo-Gonzalez R."/>
            <person name="Perez-Maya A.A."/>
            <person name="Ocampo-Candiani J."/>
        </authorList>
    </citation>
    <scope>NUCLEOTIDE SEQUENCE [LARGE SCALE GENOMIC DNA]</scope>
    <source>
        <strain evidence="5">ATCC 700358</strain>
    </source>
</reference>
<dbReference type="Proteomes" id="UP000006304">
    <property type="component" value="Chromosome"/>
</dbReference>
<dbReference type="SUPFAM" id="SSF48179">
    <property type="entry name" value="6-phosphogluconate dehydrogenase C-terminal domain-like"/>
    <property type="match status" value="1"/>
</dbReference>
<dbReference type="PANTHER" id="PTHR38015:SF1">
    <property type="entry name" value="OPINE DEHYDROGENASE DOMAIN-CONTAINING PROTEIN"/>
    <property type="match status" value="1"/>
</dbReference>
<protein>
    <submittedName>
        <fullName evidence="4">Opine dehydrogenase</fullName>
    </submittedName>
</protein>
<dbReference type="Gene3D" id="1.10.1040.10">
    <property type="entry name" value="N-(1-d-carboxylethyl)-l-norvaline Dehydrogenase, domain 2"/>
    <property type="match status" value="1"/>
</dbReference>
<dbReference type="Gene3D" id="3.40.50.720">
    <property type="entry name" value="NAD(P)-binding Rossmann-like Domain"/>
    <property type="match status" value="1"/>
</dbReference>
<feature type="domain" description="Opine dehydrogenase" evidence="3">
    <location>
        <begin position="189"/>
        <end position="332"/>
    </location>
</feature>
<gene>
    <name evidence="4" type="ORF">O3I_021570</name>
</gene>
<evidence type="ECO:0000259" key="3">
    <source>
        <dbReference type="Pfam" id="PF02317"/>
    </source>
</evidence>
<keyword evidence="5" id="KW-1185">Reference proteome</keyword>
<evidence type="ECO:0000259" key="2">
    <source>
        <dbReference type="Pfam" id="PF01210"/>
    </source>
</evidence>
<accession>K0ER77</accession>
<dbReference type="InterPro" id="IPR036291">
    <property type="entry name" value="NAD(P)-bd_dom_sf"/>
</dbReference>
<dbReference type="InterPro" id="IPR011128">
    <property type="entry name" value="G3P_DH_NAD-dep_N"/>
</dbReference>
<dbReference type="GO" id="GO:0051287">
    <property type="term" value="F:NAD binding"/>
    <property type="evidence" value="ECO:0007669"/>
    <property type="project" value="InterPro"/>
</dbReference>
<dbReference type="GO" id="GO:0046168">
    <property type="term" value="P:glycerol-3-phosphate catabolic process"/>
    <property type="evidence" value="ECO:0007669"/>
    <property type="project" value="InterPro"/>
</dbReference>
<dbReference type="InterPro" id="IPR013328">
    <property type="entry name" value="6PGD_dom2"/>
</dbReference>
<dbReference type="HOGENOM" id="CLU_056511_2_0_11"/>
<keyword evidence="1" id="KW-0560">Oxidoreductase</keyword>
<dbReference type="EMBL" id="CP003876">
    <property type="protein sequence ID" value="AFU02273.1"/>
    <property type="molecule type" value="Genomic_DNA"/>
</dbReference>
<dbReference type="Pfam" id="PF01210">
    <property type="entry name" value="NAD_Gly3P_dh_N"/>
    <property type="match status" value="1"/>
</dbReference>
<dbReference type="PANTHER" id="PTHR38015">
    <property type="entry name" value="BLR6086 PROTEIN"/>
    <property type="match status" value="1"/>
</dbReference>
<organism evidence="4 5">
    <name type="scientific">Nocardia brasiliensis (strain ATCC 700358 / HUJEG-1)</name>
    <dbReference type="NCBI Taxonomy" id="1133849"/>
    <lineage>
        <taxon>Bacteria</taxon>
        <taxon>Bacillati</taxon>
        <taxon>Actinomycetota</taxon>
        <taxon>Actinomycetes</taxon>
        <taxon>Mycobacteriales</taxon>
        <taxon>Nocardiaceae</taxon>
        <taxon>Nocardia</taxon>
    </lineage>
</organism>
<dbReference type="KEGG" id="nbr:O3I_021570"/>
<evidence type="ECO:0000256" key="1">
    <source>
        <dbReference type="ARBA" id="ARBA00023002"/>
    </source>
</evidence>
<dbReference type="STRING" id="1133849.O3I_021570"/>
<dbReference type="AlphaFoldDB" id="K0ER77"/>
<sequence length="371" mass="39269">MGDKSIKAAVLGAGDAGRALAAVLARAGCEVRLWNRTAAHLADIEDATLTLRDPDACTVRLAAVSTDLAAVCSGADLVLVAISAAAHRDLVTASWPALRQAAAVVLVPGHTGGVLEVTTALRDRVGWCESALGPALAEMNLPFVCRGEGSSTVRIFQYKKDVPLGARQRRHADIARDLLARSFPAVRSVGSIWETSLANVTAVIQPVVALANLARLDHGDRHRFYAEGVSAAVARIIEASDRERVLLGREVGVRLPTALEWFGHTYECTAPSLVDALRAAPGYRSILAPRGTDHRFLDEHVRTGAVPLAALAALVGTPHRQFDAIVTMASAATGRDLYRNGRTLHRMGIGSRMAIMTLTGASAYATEGTAR</sequence>
<dbReference type="RefSeq" id="WP_014985128.1">
    <property type="nucleotide sequence ID" value="NC_018681.1"/>
</dbReference>
<proteinExistence type="predicted"/>
<name>K0ER77_NOCB7</name>
<evidence type="ECO:0000313" key="5">
    <source>
        <dbReference type="Proteomes" id="UP000006304"/>
    </source>
</evidence>
<feature type="domain" description="Glycerol-3-phosphate dehydrogenase NAD-dependent N-terminal" evidence="2">
    <location>
        <begin position="7"/>
        <end position="106"/>
    </location>
</feature>
<dbReference type="InterPro" id="IPR003421">
    <property type="entry name" value="Opine_DH"/>
</dbReference>
<evidence type="ECO:0000313" key="4">
    <source>
        <dbReference type="EMBL" id="AFU02273.1"/>
    </source>
</evidence>
<dbReference type="SUPFAM" id="SSF51735">
    <property type="entry name" value="NAD(P)-binding Rossmann-fold domains"/>
    <property type="match status" value="1"/>
</dbReference>
<dbReference type="InterPro" id="IPR051729">
    <property type="entry name" value="Opine/Lysopine_DH"/>
</dbReference>
<dbReference type="Pfam" id="PF02317">
    <property type="entry name" value="Octopine_DH"/>
    <property type="match status" value="1"/>
</dbReference>
<dbReference type="InterPro" id="IPR008927">
    <property type="entry name" value="6-PGluconate_DH-like_C_sf"/>
</dbReference>